<proteinExistence type="predicted"/>
<comment type="caution">
    <text evidence="1">The sequence shown here is derived from an EMBL/GenBank/DDBJ whole genome shotgun (WGS) entry which is preliminary data.</text>
</comment>
<organism evidence="1 2">
    <name type="scientific">Potamilus streckersoni</name>
    <dbReference type="NCBI Taxonomy" id="2493646"/>
    <lineage>
        <taxon>Eukaryota</taxon>
        <taxon>Metazoa</taxon>
        <taxon>Spiralia</taxon>
        <taxon>Lophotrochozoa</taxon>
        <taxon>Mollusca</taxon>
        <taxon>Bivalvia</taxon>
        <taxon>Autobranchia</taxon>
        <taxon>Heteroconchia</taxon>
        <taxon>Palaeoheterodonta</taxon>
        <taxon>Unionida</taxon>
        <taxon>Unionoidea</taxon>
        <taxon>Unionidae</taxon>
        <taxon>Ambleminae</taxon>
        <taxon>Lampsilini</taxon>
        <taxon>Potamilus</taxon>
    </lineage>
</organism>
<accession>A0AAE0VGK1</accession>
<dbReference type="EMBL" id="JAEAOA010002022">
    <property type="protein sequence ID" value="KAK3575895.1"/>
    <property type="molecule type" value="Genomic_DNA"/>
</dbReference>
<reference evidence="1" key="1">
    <citation type="journal article" date="2021" name="Genome Biol. Evol.">
        <title>A High-Quality Reference Genome for a Parasitic Bivalve with Doubly Uniparental Inheritance (Bivalvia: Unionida).</title>
        <authorList>
            <person name="Smith C.H."/>
        </authorList>
    </citation>
    <scope>NUCLEOTIDE SEQUENCE</scope>
    <source>
        <strain evidence="1">CHS0354</strain>
    </source>
</reference>
<dbReference type="Proteomes" id="UP001195483">
    <property type="component" value="Unassembled WGS sequence"/>
</dbReference>
<dbReference type="AlphaFoldDB" id="A0AAE0VGK1"/>
<evidence type="ECO:0000313" key="1">
    <source>
        <dbReference type="EMBL" id="KAK3575895.1"/>
    </source>
</evidence>
<keyword evidence="2" id="KW-1185">Reference proteome</keyword>
<evidence type="ECO:0000313" key="2">
    <source>
        <dbReference type="Proteomes" id="UP001195483"/>
    </source>
</evidence>
<reference evidence="1" key="3">
    <citation type="submission" date="2023-05" db="EMBL/GenBank/DDBJ databases">
        <authorList>
            <person name="Smith C.H."/>
        </authorList>
    </citation>
    <scope>NUCLEOTIDE SEQUENCE</scope>
    <source>
        <strain evidence="1">CHS0354</strain>
        <tissue evidence="1">Mantle</tissue>
    </source>
</reference>
<reference evidence="1" key="2">
    <citation type="journal article" date="2021" name="Genome Biol. Evol.">
        <title>Developing a high-quality reference genome for a parasitic bivalve with doubly uniparental inheritance (Bivalvia: Unionida).</title>
        <authorList>
            <person name="Smith C.H."/>
        </authorList>
    </citation>
    <scope>NUCLEOTIDE SEQUENCE</scope>
    <source>
        <strain evidence="1">CHS0354</strain>
        <tissue evidence="1">Mantle</tissue>
    </source>
</reference>
<protein>
    <submittedName>
        <fullName evidence="1">Uncharacterized protein</fullName>
    </submittedName>
</protein>
<sequence length="243" mass="28108">KYKRKVGESDLPDDLTFYLSRGRGPHAMYINLKRNQGINPNADVFFVRTLQDGRTHLEKTPNIENEDVAYYQDRENGAFMTVRCVTKSTGQCDRVIYGNIKIGDINYDLQPMETDVASRNVLDVPGPLGTKYVLQQQTNIQREIPVENEDAAYVNEGNLHKRLMDLIRRFPQGQDNQSYFGLRDFTLSSRHITGLPNREAKCENSYNTANETEDAILILLMLFVWLEHHLSVHDKYHQSTRRL</sequence>
<feature type="non-terminal residue" evidence="1">
    <location>
        <position position="1"/>
    </location>
</feature>
<gene>
    <name evidence="1" type="ORF">CHS0354_034471</name>
</gene>
<name>A0AAE0VGK1_9BIVA</name>